<sequence>MIPPRSVLLGAALAAALALGSGATFLVMQGPAAEAADEALPMPPSLPRLSQGPEYERCLGLLRGDPDEALAQAEAWEANGGGEGARHCAALALLGMGEAPRAAERLEGLARVSRAGSGARAAVFAQAVQAWMLAGEAGRAFAAATMGLTLAPADVDLLLDRAVALGTLGRYAEALEDVDRVIALAPSRAEAWVFRAAAQRRLDRVDQAASDVDRALALAPDNAEALLERGIIRQLKGDVAGAREDWEKAVSLAPDSPTADLALQNLALNEAGPQRR</sequence>
<keyword evidence="1" id="KW-0677">Repeat</keyword>
<protein>
    <submittedName>
        <fullName evidence="5">Tetratricopeptide repeat protein</fullName>
    </submittedName>
</protein>
<reference evidence="5 6" key="1">
    <citation type="submission" date="2021-12" db="EMBL/GenBank/DDBJ databases">
        <title>Siccirubricoccus leaddurans sp. nov., a high concentration Zn2+ tolerance bacterium.</title>
        <authorList>
            <person name="Cao Y."/>
        </authorList>
    </citation>
    <scope>NUCLEOTIDE SEQUENCE [LARGE SCALE GENOMIC DNA]</scope>
    <source>
        <strain evidence="5 6">KC 17139</strain>
    </source>
</reference>
<dbReference type="SUPFAM" id="SSF48452">
    <property type="entry name" value="TPR-like"/>
    <property type="match status" value="1"/>
</dbReference>
<dbReference type="Pfam" id="PF13371">
    <property type="entry name" value="TPR_9"/>
    <property type="match status" value="1"/>
</dbReference>
<dbReference type="PROSITE" id="PS50005">
    <property type="entry name" value="TPR"/>
    <property type="match status" value="2"/>
</dbReference>
<evidence type="ECO:0000313" key="5">
    <source>
        <dbReference type="EMBL" id="MCO6416920.1"/>
    </source>
</evidence>
<dbReference type="SMART" id="SM00028">
    <property type="entry name" value="TPR"/>
    <property type="match status" value="3"/>
</dbReference>
<dbReference type="InterPro" id="IPR019734">
    <property type="entry name" value="TPR_rpt"/>
</dbReference>
<feature type="repeat" description="TPR" evidence="3">
    <location>
        <begin position="189"/>
        <end position="222"/>
    </location>
</feature>
<dbReference type="EMBL" id="JAFIRR010000071">
    <property type="protein sequence ID" value="MCO6416920.1"/>
    <property type="molecule type" value="Genomic_DNA"/>
</dbReference>
<keyword evidence="2 3" id="KW-0802">TPR repeat</keyword>
<evidence type="ECO:0000256" key="4">
    <source>
        <dbReference type="SAM" id="SignalP"/>
    </source>
</evidence>
<evidence type="ECO:0000256" key="3">
    <source>
        <dbReference type="PROSITE-ProRule" id="PRU00339"/>
    </source>
</evidence>
<feature type="chain" id="PRO_5045287395" evidence="4">
    <location>
        <begin position="24"/>
        <end position="276"/>
    </location>
</feature>
<accession>A0ABT1D6L7</accession>
<name>A0ABT1D6L7_9PROT</name>
<dbReference type="Proteomes" id="UP001523392">
    <property type="component" value="Unassembled WGS sequence"/>
</dbReference>
<keyword evidence="6" id="KW-1185">Reference proteome</keyword>
<dbReference type="InterPro" id="IPR011990">
    <property type="entry name" value="TPR-like_helical_dom_sf"/>
</dbReference>
<evidence type="ECO:0000256" key="1">
    <source>
        <dbReference type="ARBA" id="ARBA00022737"/>
    </source>
</evidence>
<gene>
    <name evidence="5" type="ORF">JYK14_12220</name>
</gene>
<proteinExistence type="predicted"/>
<keyword evidence="4" id="KW-0732">Signal</keyword>
<organism evidence="5 6">
    <name type="scientific">Siccirubricoccus soli</name>
    <dbReference type="NCBI Taxonomy" id="2899147"/>
    <lineage>
        <taxon>Bacteria</taxon>
        <taxon>Pseudomonadati</taxon>
        <taxon>Pseudomonadota</taxon>
        <taxon>Alphaproteobacteria</taxon>
        <taxon>Acetobacterales</taxon>
        <taxon>Roseomonadaceae</taxon>
        <taxon>Siccirubricoccus</taxon>
    </lineage>
</organism>
<dbReference type="PANTHER" id="PTHR44858:SF1">
    <property type="entry name" value="UDP-N-ACETYLGLUCOSAMINE--PEPTIDE N-ACETYLGLUCOSAMINYLTRANSFERASE SPINDLY-RELATED"/>
    <property type="match status" value="1"/>
</dbReference>
<feature type="signal peptide" evidence="4">
    <location>
        <begin position="1"/>
        <end position="23"/>
    </location>
</feature>
<evidence type="ECO:0000256" key="2">
    <source>
        <dbReference type="ARBA" id="ARBA00022803"/>
    </source>
</evidence>
<evidence type="ECO:0000313" key="6">
    <source>
        <dbReference type="Proteomes" id="UP001523392"/>
    </source>
</evidence>
<comment type="caution">
    <text evidence="5">The sequence shown here is derived from an EMBL/GenBank/DDBJ whole genome shotgun (WGS) entry which is preliminary data.</text>
</comment>
<dbReference type="RefSeq" id="WP_252953549.1">
    <property type="nucleotide sequence ID" value="NZ_JAFIRR010000071.1"/>
</dbReference>
<dbReference type="PANTHER" id="PTHR44858">
    <property type="entry name" value="TETRATRICOPEPTIDE REPEAT PROTEIN 6"/>
    <property type="match status" value="1"/>
</dbReference>
<dbReference type="InterPro" id="IPR050498">
    <property type="entry name" value="Ycf3"/>
</dbReference>
<dbReference type="Gene3D" id="1.25.40.10">
    <property type="entry name" value="Tetratricopeptide repeat domain"/>
    <property type="match status" value="2"/>
</dbReference>
<feature type="repeat" description="TPR" evidence="3">
    <location>
        <begin position="223"/>
        <end position="256"/>
    </location>
</feature>